<dbReference type="RefSeq" id="WP_019975554.1">
    <property type="nucleotide sequence ID" value="NZ_BJXC01000013.1"/>
</dbReference>
<dbReference type="STRING" id="1218108.GCA_000382425_02065"/>
<dbReference type="InterPro" id="IPR002797">
    <property type="entry name" value="Polysacc_synth"/>
</dbReference>
<comment type="caution">
    <text evidence="7">The sequence shown here is derived from an EMBL/GenBank/DDBJ whole genome shotgun (WGS) entry which is preliminary data.</text>
</comment>
<evidence type="ECO:0000256" key="5">
    <source>
        <dbReference type="ARBA" id="ARBA00023136"/>
    </source>
</evidence>
<feature type="transmembrane region" description="Helical" evidence="6">
    <location>
        <begin position="20"/>
        <end position="45"/>
    </location>
</feature>
<dbReference type="EMBL" id="BJXC01000013">
    <property type="protein sequence ID" value="GEM52281.1"/>
    <property type="molecule type" value="Genomic_DNA"/>
</dbReference>
<name>A0A511NJ90_9FLAO</name>
<feature type="transmembrane region" description="Helical" evidence="6">
    <location>
        <begin position="404"/>
        <end position="426"/>
    </location>
</feature>
<feature type="transmembrane region" description="Helical" evidence="6">
    <location>
        <begin position="464"/>
        <end position="484"/>
    </location>
</feature>
<evidence type="ECO:0000256" key="2">
    <source>
        <dbReference type="ARBA" id="ARBA00022475"/>
    </source>
</evidence>
<feature type="transmembrane region" description="Helical" evidence="6">
    <location>
        <begin position="133"/>
        <end position="157"/>
    </location>
</feature>
<keyword evidence="5 6" id="KW-0472">Membrane</keyword>
<feature type="transmembrane region" description="Helical" evidence="6">
    <location>
        <begin position="237"/>
        <end position="259"/>
    </location>
</feature>
<dbReference type="InterPro" id="IPR050833">
    <property type="entry name" value="Poly_Biosynth_Transport"/>
</dbReference>
<dbReference type="OrthoDB" id="1224790at2"/>
<comment type="subcellular location">
    <subcellularLocation>
        <location evidence="1">Cell membrane</location>
        <topology evidence="1">Multi-pass membrane protein</topology>
    </subcellularLocation>
</comment>
<feature type="transmembrane region" description="Helical" evidence="6">
    <location>
        <begin position="271"/>
        <end position="298"/>
    </location>
</feature>
<evidence type="ECO:0000313" key="7">
    <source>
        <dbReference type="EMBL" id="GEM52281.1"/>
    </source>
</evidence>
<feature type="transmembrane region" description="Helical" evidence="6">
    <location>
        <begin position="193"/>
        <end position="211"/>
    </location>
</feature>
<feature type="transmembrane region" description="Helical" evidence="6">
    <location>
        <begin position="103"/>
        <end position="127"/>
    </location>
</feature>
<keyword evidence="2" id="KW-1003">Cell membrane</keyword>
<evidence type="ECO:0008006" key="9">
    <source>
        <dbReference type="Google" id="ProtNLM"/>
    </source>
</evidence>
<dbReference type="PANTHER" id="PTHR30250">
    <property type="entry name" value="PST FAMILY PREDICTED COLANIC ACID TRANSPORTER"/>
    <property type="match status" value="1"/>
</dbReference>
<evidence type="ECO:0000256" key="4">
    <source>
        <dbReference type="ARBA" id="ARBA00022989"/>
    </source>
</evidence>
<keyword evidence="3 6" id="KW-0812">Transmembrane</keyword>
<keyword evidence="8" id="KW-1185">Reference proteome</keyword>
<feature type="transmembrane region" description="Helical" evidence="6">
    <location>
        <begin position="65"/>
        <end position="82"/>
    </location>
</feature>
<protein>
    <recommendedName>
        <fullName evidence="9">Polysaccharide biosynthesis protein</fullName>
    </recommendedName>
</protein>
<feature type="transmembrane region" description="Helical" evidence="6">
    <location>
        <begin position="310"/>
        <end position="330"/>
    </location>
</feature>
<feature type="transmembrane region" description="Helical" evidence="6">
    <location>
        <begin position="350"/>
        <end position="367"/>
    </location>
</feature>
<dbReference type="Pfam" id="PF01943">
    <property type="entry name" value="Polysacc_synt"/>
    <property type="match status" value="1"/>
</dbReference>
<feature type="transmembrane region" description="Helical" evidence="6">
    <location>
        <begin position="379"/>
        <end position="398"/>
    </location>
</feature>
<gene>
    <name evidence="7" type="ORF">EB1_20710</name>
</gene>
<proteinExistence type="predicted"/>
<evidence type="ECO:0000256" key="6">
    <source>
        <dbReference type="SAM" id="Phobius"/>
    </source>
</evidence>
<feature type="transmembrane region" description="Helical" evidence="6">
    <location>
        <begin position="438"/>
        <end position="458"/>
    </location>
</feature>
<dbReference type="AlphaFoldDB" id="A0A511NJ90"/>
<evidence type="ECO:0000256" key="1">
    <source>
        <dbReference type="ARBA" id="ARBA00004651"/>
    </source>
</evidence>
<dbReference type="PANTHER" id="PTHR30250:SF11">
    <property type="entry name" value="O-ANTIGEN TRANSPORTER-RELATED"/>
    <property type="match status" value="1"/>
</dbReference>
<organism evidence="7 8">
    <name type="scientific">Empedobacter brevis NBRC 14943 = ATCC 43319</name>
    <dbReference type="NCBI Taxonomy" id="1218108"/>
    <lineage>
        <taxon>Bacteria</taxon>
        <taxon>Pseudomonadati</taxon>
        <taxon>Bacteroidota</taxon>
        <taxon>Flavobacteriia</taxon>
        <taxon>Flavobacteriales</taxon>
        <taxon>Weeksellaceae</taxon>
        <taxon>Empedobacter</taxon>
    </lineage>
</organism>
<accession>A0A511NJ90</accession>
<feature type="transmembrane region" description="Helical" evidence="6">
    <location>
        <begin position="169"/>
        <end position="187"/>
    </location>
</feature>
<evidence type="ECO:0000313" key="8">
    <source>
        <dbReference type="Proteomes" id="UP000321245"/>
    </source>
</evidence>
<evidence type="ECO:0000256" key="3">
    <source>
        <dbReference type="ARBA" id="ARBA00022692"/>
    </source>
</evidence>
<dbReference type="GO" id="GO:0005886">
    <property type="term" value="C:plasma membrane"/>
    <property type="evidence" value="ECO:0007669"/>
    <property type="project" value="UniProtKB-SubCell"/>
</dbReference>
<sequence length="491" mass="54705">MALMSIKNKIFNSSFARKLLFGTFWMTFGTLMSRGLLALASIVLARILTLKEYGEFGMVKSTIDNFLIFASMGIGLTTTKYMSELKDVDKDKASSMLGASLSLVTILGVSVALLVCLFSNNIAIVFLNNQELAIPLSIGGLTLIFIAINGTQMGALLGFQAFQKNSLSNILQGVFLFIGLIVGGYLFGVEGALLGNLIAIFFVSIVLQILLKKESKKFNIQINLNDWKTNIKTIYKFAIPASLSTIVVAPTIWILNTILVNQKDGYSELGLYSAVIIFSTAIQMFNGAISNVLLPIFLSKSEEKSPKKEFFNYFGSWIISIIIALPLIVFPELVSLVLGSKYETDKIVPILGMSIVATLIITNRAGVSRDLIIKNKMWLSVFSMGQWAITNLLIFYFLKEYGALGFAFSYMASYLMNYLIFLPYFIHQKISPSIIFYNKWNFILWALILILVGCNVFMYNQLIIRVIVTIITVGFIIVSISKLYKQCLKKL</sequence>
<reference evidence="7 8" key="1">
    <citation type="submission" date="2019-07" db="EMBL/GenBank/DDBJ databases">
        <title>Whole genome shotgun sequence of Empedobacter brevis NBRC 14943.</title>
        <authorList>
            <person name="Hosoyama A."/>
            <person name="Uohara A."/>
            <person name="Ohji S."/>
            <person name="Ichikawa N."/>
        </authorList>
    </citation>
    <scope>NUCLEOTIDE SEQUENCE [LARGE SCALE GENOMIC DNA]</scope>
    <source>
        <strain evidence="7 8">NBRC 14943</strain>
    </source>
</reference>
<keyword evidence="4 6" id="KW-1133">Transmembrane helix</keyword>
<dbReference type="Proteomes" id="UP000321245">
    <property type="component" value="Unassembled WGS sequence"/>
</dbReference>